<sequence length="397" mass="44239">MKKILPSLVKALKKHQTSGKSLRAIIGFDGYVNTIQKIIKSKNNGKISFYNSISEVAEQLMNLAGENANIELRHLETKLGGIAPTLANSLAALNIKSVCVGTMGYPDLNSAFEEMHPNCELVTIAAPAKTNTLEFADGKLIFSEESTFQQLTWSYIAALAGIDNIGRWIYESHLVAFANWANIIHSTDIWRGILNDIVMNLAPSSNHKPVHYFTASKSKISDDEDEGFGMRYKNFFFDFANLLKHSNEEILEALEVVKEYTPYGKVSLSLTEKDAIHLYGLLGGEYADERELTDIAKWIYDNTHIHQIVVSGKHSAVVALKNREVLLKGSSSIQERVSTGGFEHLNAGFCLGLLLDLTVEQTTALALANYELYLINGASPEFEDLIQHLIEWEKEFH</sequence>
<evidence type="ECO:0000313" key="1">
    <source>
        <dbReference type="EMBL" id="MEA5139377.1"/>
    </source>
</evidence>
<dbReference type="InterPro" id="IPR057621">
    <property type="entry name" value="Khk_prokaryotic"/>
</dbReference>
<proteinExistence type="predicted"/>
<evidence type="ECO:0000313" key="2">
    <source>
        <dbReference type="Proteomes" id="UP001302949"/>
    </source>
</evidence>
<comment type="caution">
    <text evidence="1">The sequence shown here is derived from an EMBL/GenBank/DDBJ whole genome shotgun (WGS) entry which is preliminary data.</text>
</comment>
<keyword evidence="2" id="KW-1185">Reference proteome</keyword>
<protein>
    <submittedName>
        <fullName evidence="1">Uncharacterized protein</fullName>
    </submittedName>
</protein>
<accession>A0ABU5Q9U9</accession>
<dbReference type="Pfam" id="PF25270">
    <property type="entry name" value="Khk"/>
    <property type="match status" value="1"/>
</dbReference>
<organism evidence="1 2">
    <name type="scientific">Arcicella rigui</name>
    <dbReference type="NCBI Taxonomy" id="797020"/>
    <lineage>
        <taxon>Bacteria</taxon>
        <taxon>Pseudomonadati</taxon>
        <taxon>Bacteroidota</taxon>
        <taxon>Cytophagia</taxon>
        <taxon>Cytophagales</taxon>
        <taxon>Flectobacillaceae</taxon>
        <taxon>Arcicella</taxon>
    </lineage>
</organism>
<dbReference type="RefSeq" id="WP_323296539.1">
    <property type="nucleotide sequence ID" value="NZ_JAYFUM010000009.1"/>
</dbReference>
<name>A0ABU5Q9U9_9BACT</name>
<dbReference type="InterPro" id="IPR029056">
    <property type="entry name" value="Ribokinase-like"/>
</dbReference>
<dbReference type="Proteomes" id="UP001302949">
    <property type="component" value="Unassembled WGS sequence"/>
</dbReference>
<gene>
    <name evidence="1" type="ORF">VB248_09535</name>
</gene>
<dbReference type="EMBL" id="JAYFUM010000009">
    <property type="protein sequence ID" value="MEA5139377.1"/>
    <property type="molecule type" value="Genomic_DNA"/>
</dbReference>
<reference evidence="1 2" key="1">
    <citation type="submission" date="2023-12" db="EMBL/GenBank/DDBJ databases">
        <title>Novel species of the genus Arcicella isolated from rivers.</title>
        <authorList>
            <person name="Lu H."/>
        </authorList>
    </citation>
    <scope>NUCLEOTIDE SEQUENCE [LARGE SCALE GENOMIC DNA]</scope>
    <source>
        <strain evidence="1 2">KCTC 23307</strain>
    </source>
</reference>
<dbReference type="Gene3D" id="3.40.1190.20">
    <property type="match status" value="1"/>
</dbReference>